<accession>A0ABQ3U6D5</accession>
<name>A0ABQ3U6D5_STRHY</name>
<organism evidence="2 3">
    <name type="scientific">Streptomyces hygroscopicus</name>
    <dbReference type="NCBI Taxonomy" id="1912"/>
    <lineage>
        <taxon>Bacteria</taxon>
        <taxon>Bacillati</taxon>
        <taxon>Actinomycetota</taxon>
        <taxon>Actinomycetes</taxon>
        <taxon>Kitasatosporales</taxon>
        <taxon>Streptomycetaceae</taxon>
        <taxon>Streptomyces</taxon>
        <taxon>Streptomyces violaceusniger group</taxon>
    </lineage>
</organism>
<feature type="compositionally biased region" description="Low complexity" evidence="1">
    <location>
        <begin position="87"/>
        <end position="98"/>
    </location>
</feature>
<keyword evidence="3" id="KW-1185">Reference proteome</keyword>
<evidence type="ECO:0000256" key="1">
    <source>
        <dbReference type="SAM" id="MobiDB-lite"/>
    </source>
</evidence>
<feature type="region of interest" description="Disordered" evidence="1">
    <location>
        <begin position="77"/>
        <end position="98"/>
    </location>
</feature>
<dbReference type="EMBL" id="BNEK01000005">
    <property type="protein sequence ID" value="GHJ30758.1"/>
    <property type="molecule type" value="Genomic_DNA"/>
</dbReference>
<sequence>MPCRRPSRGLPAGPVPVTGSNPAGPVPVTGSNPAGPTRSCGGTGDDLLDGHEALLTLLAGRRTDGMSQGARDVLMAVGQDDDSYPQPSRAPATASTTAEGCSMWTMCPALST</sequence>
<protein>
    <submittedName>
        <fullName evidence="2">Uncharacterized protein</fullName>
    </submittedName>
</protein>
<proteinExistence type="predicted"/>
<evidence type="ECO:0000313" key="3">
    <source>
        <dbReference type="Proteomes" id="UP001054854"/>
    </source>
</evidence>
<evidence type="ECO:0000313" key="2">
    <source>
        <dbReference type="EMBL" id="GHJ30758.1"/>
    </source>
</evidence>
<comment type="caution">
    <text evidence="2">The sequence shown here is derived from an EMBL/GenBank/DDBJ whole genome shotgun (WGS) entry which is preliminary data.</text>
</comment>
<dbReference type="Proteomes" id="UP001054854">
    <property type="component" value="Unassembled WGS sequence"/>
</dbReference>
<reference evidence="2" key="1">
    <citation type="submission" date="2024-05" db="EMBL/GenBank/DDBJ databases">
        <title>Whole genome shotgun sequence of Streptomyces hygroscopicus NBRC 113678.</title>
        <authorList>
            <person name="Komaki H."/>
            <person name="Tamura T."/>
        </authorList>
    </citation>
    <scope>NUCLEOTIDE SEQUENCE</scope>
    <source>
        <strain evidence="2">N11-34</strain>
    </source>
</reference>
<gene>
    <name evidence="2" type="ORF">TPA0910_51910</name>
</gene>
<feature type="region of interest" description="Disordered" evidence="1">
    <location>
        <begin position="1"/>
        <end position="48"/>
    </location>
</feature>